<protein>
    <submittedName>
        <fullName evidence="3">Uncharacterized protein</fullName>
    </submittedName>
</protein>
<dbReference type="AlphaFoldDB" id="A0A2X2VJL6"/>
<dbReference type="Proteomes" id="UP000199426">
    <property type="component" value="Unassembled WGS sequence"/>
</dbReference>
<keyword evidence="4" id="KW-1185">Reference proteome</keyword>
<evidence type="ECO:0000313" key="4">
    <source>
        <dbReference type="Proteomes" id="UP000199426"/>
    </source>
</evidence>
<dbReference type="EMBL" id="FNEG01000001">
    <property type="protein sequence ID" value="SDI40366.1"/>
    <property type="molecule type" value="Genomic_DNA"/>
</dbReference>
<keyword evidence="1" id="KW-1133">Transmembrane helix</keyword>
<feature type="transmembrane region" description="Helical" evidence="1">
    <location>
        <begin position="22"/>
        <end position="44"/>
    </location>
</feature>
<dbReference type="Proteomes" id="UP000251670">
    <property type="component" value="Unassembled WGS sequence"/>
</dbReference>
<gene>
    <name evidence="3" type="ORF">NCTC13492_00647</name>
    <name evidence="2" type="ORF">SAMN05421542_1109</name>
</gene>
<proteinExistence type="predicted"/>
<reference evidence="2 4" key="1">
    <citation type="submission" date="2016-10" db="EMBL/GenBank/DDBJ databases">
        <authorList>
            <person name="Varghese N."/>
            <person name="Submissions S."/>
        </authorList>
    </citation>
    <scope>NUCLEOTIDE SEQUENCE [LARGE SCALE GENOMIC DNA]</scope>
    <source>
        <strain evidence="2 4">DSM 19299</strain>
    </source>
</reference>
<keyword evidence="1" id="KW-0472">Membrane</keyword>
<evidence type="ECO:0000313" key="2">
    <source>
        <dbReference type="EMBL" id="SDI40366.1"/>
    </source>
</evidence>
<reference evidence="3 5" key="2">
    <citation type="submission" date="2018-06" db="EMBL/GenBank/DDBJ databases">
        <authorList>
            <consortium name="Pathogen Informatics"/>
            <person name="Doyle S."/>
        </authorList>
    </citation>
    <scope>NUCLEOTIDE SEQUENCE [LARGE SCALE GENOMIC DNA]</scope>
    <source>
        <strain evidence="3 5">NCTC13492</strain>
    </source>
</reference>
<organism evidence="3 5">
    <name type="scientific">Chryseobacterium jejuense</name>
    <dbReference type="NCBI Taxonomy" id="445960"/>
    <lineage>
        <taxon>Bacteria</taxon>
        <taxon>Pseudomonadati</taxon>
        <taxon>Bacteroidota</taxon>
        <taxon>Flavobacteriia</taxon>
        <taxon>Flavobacteriales</taxon>
        <taxon>Weeksellaceae</taxon>
        <taxon>Chryseobacterium group</taxon>
        <taxon>Chryseobacterium</taxon>
    </lineage>
</organism>
<feature type="transmembrane region" description="Helical" evidence="1">
    <location>
        <begin position="56"/>
        <end position="74"/>
    </location>
</feature>
<evidence type="ECO:0000313" key="5">
    <source>
        <dbReference type="Proteomes" id="UP000251670"/>
    </source>
</evidence>
<accession>A0A2X2VJL6</accession>
<keyword evidence="1" id="KW-0812">Transmembrane</keyword>
<evidence type="ECO:0000256" key="1">
    <source>
        <dbReference type="SAM" id="Phobius"/>
    </source>
</evidence>
<name>A0A2X2VJL6_CHRJE</name>
<sequence>MFLDGLGIVDAFKEIFNTVCRYIFYVGFIGLVAIWLGNLIIQAISTENPLLIPSRYYRYPVGVIIIGLLGLLYSKFFI</sequence>
<evidence type="ECO:0000313" key="3">
    <source>
        <dbReference type="EMBL" id="SQB26967.1"/>
    </source>
</evidence>
<dbReference type="EMBL" id="UAWB01000002">
    <property type="protein sequence ID" value="SQB26967.1"/>
    <property type="molecule type" value="Genomic_DNA"/>
</dbReference>